<keyword evidence="5" id="KW-0676">Redox-active center</keyword>
<name>A8HWP5_AZOC5</name>
<reference evidence="7 8" key="6">
    <citation type="journal article" date="2011" name="Appl. Environ. Microbiol.">
        <title>Involvement of the azorhizobial chromosome partition gene (parA) in the onset of bacteroid differentiation during Sesbania rostrata stem nodule development.</title>
        <authorList>
            <person name="Liu CT."/>
            <person name="Lee KB."/>
            <person name="Wang YS."/>
            <person name="Peng MH."/>
            <person name="Lee KT."/>
            <person name="Suzuki S."/>
            <person name="Suzuki T."/>
            <person name="Oyaizu H."/>
        </authorList>
    </citation>
    <scope>NUCLEOTIDE SEQUENCE [LARGE SCALE GENOMIC DNA]</scope>
    <source>
        <strain evidence="8">ATCC 43989 / DSM 5975 / JCM 20966 / LMG 6465 / NBRC 14845 / NCIMB 13405 / ORS 571</strain>
    </source>
</reference>
<sequence length="196" mass="20924">MTTPETPRRRRPLFVILPLAVFLALAALFFVRLFAGDPSRIPSALVGKAAPAIDLQPLAGLSGSSGPVPGITSAQLKGKVALVNVWASWCVPCREEHPVLMGLSRDPRILLVGLNYKDQPDNARRFLGTFGLPYAAVGVDASGRSAIDWGVYGVPETFVLAPDGTIAQKFVGPLSEQTVREQLMPLIERLSGKPAA</sequence>
<evidence type="ECO:0000313" key="8">
    <source>
        <dbReference type="Proteomes" id="UP000000270"/>
    </source>
</evidence>
<dbReference type="GO" id="GO:0030288">
    <property type="term" value="C:outer membrane-bounded periplasmic space"/>
    <property type="evidence" value="ECO:0007669"/>
    <property type="project" value="InterPro"/>
</dbReference>
<reference evidence="7 8" key="1">
    <citation type="journal article" date="2007" name="Appl. Environ. Microbiol.">
        <title>Rhizobial factors required for stem nodule maturation and maintenance in Sesbania rostrata-Azorhizobium caulinodans ORS571 symbiosis.</title>
        <authorList>
            <person name="Suzuki S."/>
            <person name="Aono T."/>
            <person name="Lee KB."/>
            <person name="Suzuki T."/>
            <person name="Liu CT."/>
            <person name="Miwa H."/>
            <person name="Wakao S."/>
            <person name="Iki T."/>
            <person name="Oyaizu H."/>
        </authorList>
    </citation>
    <scope>NUCLEOTIDE SEQUENCE [LARGE SCALE GENOMIC DNA]</scope>
    <source>
        <strain evidence="8">ATCC 43989 / DSM 5975 / JCM 20966 / LMG 6465 / NBRC 14845 / NCIMB 13405 / ORS 571</strain>
    </source>
</reference>
<evidence type="ECO:0000256" key="5">
    <source>
        <dbReference type="ARBA" id="ARBA00023284"/>
    </source>
</evidence>
<gene>
    <name evidence="7" type="primary">dsbE</name>
    <name evidence="7" type="ordered locus">AZC_4455</name>
</gene>
<dbReference type="Pfam" id="PF08534">
    <property type="entry name" value="Redoxin"/>
    <property type="match status" value="1"/>
</dbReference>
<dbReference type="GO" id="GO:0017004">
    <property type="term" value="P:cytochrome complex assembly"/>
    <property type="evidence" value="ECO:0007669"/>
    <property type="project" value="UniProtKB-KW"/>
</dbReference>
<dbReference type="STRING" id="438753.AZC_4455"/>
<dbReference type="InterPro" id="IPR017937">
    <property type="entry name" value="Thioredoxin_CS"/>
</dbReference>
<dbReference type="eggNOG" id="COG0526">
    <property type="taxonomic scope" value="Bacteria"/>
</dbReference>
<keyword evidence="8" id="KW-1185">Reference proteome</keyword>
<reference evidence="7 8" key="5">
    <citation type="journal article" date="2010" name="Appl. Environ. Microbiol.">
        <title>phrR-like gene praR of Azorhizobium caulinodans ORS571 is essential for symbiosis with Sesbania rostrata and is involved in expression of reb genes.</title>
        <authorList>
            <person name="Akiba N."/>
            <person name="Aono T."/>
            <person name="Toyazaki H."/>
            <person name="Sato S."/>
            <person name="Oyaizu H."/>
        </authorList>
    </citation>
    <scope>NUCLEOTIDE SEQUENCE [LARGE SCALE GENOMIC DNA]</scope>
    <source>
        <strain evidence="8">ATCC 43989 / DSM 5975 / JCM 20966 / LMG 6465 / NBRC 14845 / NCIMB 13405 / ORS 571</strain>
    </source>
</reference>
<evidence type="ECO:0000313" key="7">
    <source>
        <dbReference type="EMBL" id="BAF90453.1"/>
    </source>
</evidence>
<evidence type="ECO:0000256" key="4">
    <source>
        <dbReference type="ARBA" id="ARBA00023157"/>
    </source>
</evidence>
<dbReference type="PANTHER" id="PTHR42852:SF6">
    <property type="entry name" value="THIOL:DISULFIDE INTERCHANGE PROTEIN DSBE"/>
    <property type="match status" value="1"/>
</dbReference>
<dbReference type="KEGG" id="azc:AZC_4455"/>
<reference evidence="8" key="2">
    <citation type="submission" date="2007-04" db="EMBL/GenBank/DDBJ databases">
        <title>Complete genome sequence of the nitrogen-fixing bacterium Azorhizobium caulinodans ORS571.</title>
        <authorList>
            <person name="Lee K.B."/>
            <person name="Backer P.D."/>
            <person name="Aono T."/>
            <person name="Liu C.T."/>
            <person name="Suzuki S."/>
            <person name="Suzuki T."/>
            <person name="Kaneko T."/>
            <person name="Yamada M."/>
            <person name="Tabata S."/>
            <person name="Kupfer D.M."/>
            <person name="Najar F.Z."/>
            <person name="Wiley G.B."/>
            <person name="Roe B."/>
            <person name="Binnewies T."/>
            <person name="Ussery D."/>
            <person name="Vereecke D."/>
            <person name="Gevers D."/>
            <person name="Holsters M."/>
            <person name="Oyaizu H."/>
        </authorList>
    </citation>
    <scope>NUCLEOTIDE SEQUENCE [LARGE SCALE GENOMIC DNA]</scope>
    <source>
        <strain evidence="8">ATCC 43989 / DSM 5975 / JCM 20966 / LMG 6465 / NBRC 14845 / NCIMB 13405 / ORS 571</strain>
    </source>
</reference>
<dbReference type="Proteomes" id="UP000000270">
    <property type="component" value="Chromosome"/>
</dbReference>
<dbReference type="InterPro" id="IPR036249">
    <property type="entry name" value="Thioredoxin-like_sf"/>
</dbReference>
<reference evidence="7 8" key="4">
    <citation type="journal article" date="2009" name="Appl. Environ. Microbiol.">
        <title>Comparative genome-wide transcriptional profiling of Azorhizobium caulinodans ORS571 grown under free-living and symbiotic conditions.</title>
        <authorList>
            <person name="Tsukada S."/>
            <person name="Aono T."/>
            <person name="Akiba N."/>
            <person name="Lee KB."/>
            <person name="Liu CT."/>
            <person name="Toyazaki H."/>
            <person name="Oyaizu H."/>
        </authorList>
    </citation>
    <scope>NUCLEOTIDE SEQUENCE [LARGE SCALE GENOMIC DNA]</scope>
    <source>
        <strain evidence="8">ATCC 43989 / DSM 5975 / JCM 20966 / LMG 6465 / NBRC 14845 / NCIMB 13405 / ORS 571</strain>
    </source>
</reference>
<dbReference type="InterPro" id="IPR013740">
    <property type="entry name" value="Redoxin"/>
</dbReference>
<dbReference type="CDD" id="cd03010">
    <property type="entry name" value="TlpA_like_DsbE"/>
    <property type="match status" value="1"/>
</dbReference>
<accession>A8HWP5</accession>
<evidence type="ECO:0000259" key="6">
    <source>
        <dbReference type="PROSITE" id="PS51352"/>
    </source>
</evidence>
<proteinExistence type="inferred from homology"/>
<organism evidence="7 8">
    <name type="scientific">Azorhizobium caulinodans (strain ATCC 43989 / DSM 5975 / JCM 20966 / LMG 6465 / NBRC 14845 / NCIMB 13405 / ORS 571)</name>
    <dbReference type="NCBI Taxonomy" id="438753"/>
    <lineage>
        <taxon>Bacteria</taxon>
        <taxon>Pseudomonadati</taxon>
        <taxon>Pseudomonadota</taxon>
        <taxon>Alphaproteobacteria</taxon>
        <taxon>Hyphomicrobiales</taxon>
        <taxon>Xanthobacteraceae</taxon>
        <taxon>Azorhizobium</taxon>
    </lineage>
</organism>
<keyword evidence="4" id="KW-1015">Disulfide bond</keyword>
<evidence type="ECO:0000256" key="1">
    <source>
        <dbReference type="ARBA" id="ARBA00004196"/>
    </source>
</evidence>
<dbReference type="EMBL" id="AP009384">
    <property type="protein sequence ID" value="BAF90453.1"/>
    <property type="molecule type" value="Genomic_DNA"/>
</dbReference>
<comment type="similarity">
    <text evidence="2">Belongs to the thioredoxin family. DsbE subfamily.</text>
</comment>
<comment type="subcellular location">
    <subcellularLocation>
        <location evidence="1">Cell envelope</location>
    </subcellularLocation>
</comment>
<dbReference type="InterPro" id="IPR013766">
    <property type="entry name" value="Thioredoxin_domain"/>
</dbReference>
<dbReference type="InterPro" id="IPR050553">
    <property type="entry name" value="Thioredoxin_ResA/DsbE_sf"/>
</dbReference>
<dbReference type="SUPFAM" id="SSF52833">
    <property type="entry name" value="Thioredoxin-like"/>
    <property type="match status" value="1"/>
</dbReference>
<feature type="domain" description="Thioredoxin" evidence="6">
    <location>
        <begin position="44"/>
        <end position="188"/>
    </location>
</feature>
<keyword evidence="3" id="KW-0201">Cytochrome c-type biogenesis</keyword>
<reference evidence="7 8" key="3">
    <citation type="journal article" date="2008" name="BMC Genomics">
        <title>The genome of the versatile nitrogen fixer Azorhizobium caulinodans ORS571.</title>
        <authorList>
            <person name="Lee KB."/>
            <person name="Backer P.D."/>
            <person name="Aono T."/>
            <person name="Liu CT."/>
            <person name="Suzuki S."/>
            <person name="Suzuki T."/>
            <person name="Kaneko T."/>
            <person name="Yamada M."/>
            <person name="Tabata S."/>
            <person name="Kupfer D.M."/>
            <person name="Najar F.Z."/>
            <person name="Wiley G.B."/>
            <person name="Roe B."/>
            <person name="Binnewies T.T."/>
            <person name="Ussery D.W."/>
            <person name="D'Haeze W."/>
            <person name="Herder J.D."/>
            <person name="Gevers D."/>
            <person name="Vereecke D."/>
            <person name="Holsters M."/>
            <person name="Oyaizu H."/>
        </authorList>
    </citation>
    <scope>NUCLEOTIDE SEQUENCE [LARGE SCALE GENOMIC DNA]</scope>
    <source>
        <strain evidence="8">ATCC 43989 / DSM 5975 / JCM 20966 / LMG 6465 / NBRC 14845 / NCIMB 13405 / ORS 571</strain>
    </source>
</reference>
<dbReference type="InterPro" id="IPR004799">
    <property type="entry name" value="Periplasmic_diS_OxRdtase_DsbE"/>
</dbReference>
<protein>
    <submittedName>
        <fullName evidence="7">Thiol:disulfide oxidoreductase periplasmic protein</fullName>
    </submittedName>
</protein>
<evidence type="ECO:0000256" key="3">
    <source>
        <dbReference type="ARBA" id="ARBA00022748"/>
    </source>
</evidence>
<dbReference type="PANTHER" id="PTHR42852">
    <property type="entry name" value="THIOL:DISULFIDE INTERCHANGE PROTEIN DSBE"/>
    <property type="match status" value="1"/>
</dbReference>
<dbReference type="PROSITE" id="PS00194">
    <property type="entry name" value="THIOREDOXIN_1"/>
    <property type="match status" value="1"/>
</dbReference>
<dbReference type="GO" id="GO:0015036">
    <property type="term" value="F:disulfide oxidoreductase activity"/>
    <property type="evidence" value="ECO:0007669"/>
    <property type="project" value="InterPro"/>
</dbReference>
<dbReference type="HOGENOM" id="CLU_042529_19_0_5"/>
<dbReference type="AlphaFoldDB" id="A8HWP5"/>
<dbReference type="NCBIfam" id="TIGR00385">
    <property type="entry name" value="dsbE"/>
    <property type="match status" value="1"/>
</dbReference>
<dbReference type="PROSITE" id="PS51352">
    <property type="entry name" value="THIOREDOXIN_2"/>
    <property type="match status" value="1"/>
</dbReference>
<dbReference type="Gene3D" id="3.40.30.10">
    <property type="entry name" value="Glutaredoxin"/>
    <property type="match status" value="1"/>
</dbReference>
<evidence type="ECO:0000256" key="2">
    <source>
        <dbReference type="ARBA" id="ARBA00007758"/>
    </source>
</evidence>
<dbReference type="RefSeq" id="WP_012172974.1">
    <property type="nucleotide sequence ID" value="NC_009937.1"/>
</dbReference>